<evidence type="ECO:0000313" key="1">
    <source>
        <dbReference type="EMBL" id="EKC78573.1"/>
    </source>
</evidence>
<dbReference type="InterPro" id="IPR026906">
    <property type="entry name" value="LRR_5"/>
</dbReference>
<feature type="non-terminal residue" evidence="1">
    <location>
        <position position="120"/>
    </location>
</feature>
<dbReference type="EMBL" id="AJWY01002217">
    <property type="protein sequence ID" value="EKC78573.1"/>
    <property type="molecule type" value="Genomic_DNA"/>
</dbReference>
<accession>K1U8T2</accession>
<dbReference type="Pfam" id="PF13306">
    <property type="entry name" value="LRR_5"/>
    <property type="match status" value="1"/>
</dbReference>
<protein>
    <submittedName>
        <fullName evidence="1">Surface antigen BspA</fullName>
    </submittedName>
</protein>
<proteinExistence type="predicted"/>
<comment type="caution">
    <text evidence="1">The sequence shown here is derived from an EMBL/GenBank/DDBJ whole genome shotgun (WGS) entry which is preliminary data.</text>
</comment>
<sequence length="120" mass="12117">MTLDLNMAKFEATEFPTGLAGNAKLGTIKFFENTASIAAGAFKGCTALTKATVPTGVEIIGESTFEGCTALASLTLPSSVKTVGDKAFKGCSALVETSLSAIENIGTEAFAGTGLTSAKI</sequence>
<dbReference type="AlphaFoldDB" id="K1U8T2"/>
<dbReference type="SUPFAM" id="SSF52058">
    <property type="entry name" value="L domain-like"/>
    <property type="match status" value="1"/>
</dbReference>
<dbReference type="PANTHER" id="PTHR45661:SF3">
    <property type="entry name" value="IG-LIKE DOMAIN-CONTAINING PROTEIN"/>
    <property type="match status" value="1"/>
</dbReference>
<organism evidence="1">
    <name type="scientific">human gut metagenome</name>
    <dbReference type="NCBI Taxonomy" id="408170"/>
    <lineage>
        <taxon>unclassified sequences</taxon>
        <taxon>metagenomes</taxon>
        <taxon>organismal metagenomes</taxon>
    </lineage>
</organism>
<dbReference type="InterPro" id="IPR032675">
    <property type="entry name" value="LRR_dom_sf"/>
</dbReference>
<dbReference type="Gene3D" id="3.80.10.10">
    <property type="entry name" value="Ribonuclease Inhibitor"/>
    <property type="match status" value="1"/>
</dbReference>
<reference evidence="1" key="1">
    <citation type="journal article" date="2013" name="Environ. Microbiol.">
        <title>Microbiota from the distal guts of lean and obese adolescents exhibit partial functional redundancy besides clear differences in community structure.</title>
        <authorList>
            <person name="Ferrer M."/>
            <person name="Ruiz A."/>
            <person name="Lanza F."/>
            <person name="Haange S.B."/>
            <person name="Oberbach A."/>
            <person name="Till H."/>
            <person name="Bargiela R."/>
            <person name="Campoy C."/>
            <person name="Segura M.T."/>
            <person name="Richter M."/>
            <person name="von Bergen M."/>
            <person name="Seifert J."/>
            <person name="Suarez A."/>
        </authorList>
    </citation>
    <scope>NUCLEOTIDE SEQUENCE</scope>
</reference>
<dbReference type="InterPro" id="IPR053139">
    <property type="entry name" value="Surface_bspA-like"/>
</dbReference>
<name>K1U8T2_9ZZZZ</name>
<gene>
    <name evidence="1" type="ORF">LEA_03343</name>
</gene>
<dbReference type="PANTHER" id="PTHR45661">
    <property type="entry name" value="SURFACE ANTIGEN"/>
    <property type="match status" value="1"/>
</dbReference>